<evidence type="ECO:0000313" key="2">
    <source>
        <dbReference type="Proteomes" id="UP000002190"/>
    </source>
</evidence>
<dbReference type="eggNOG" id="COG0671">
    <property type="taxonomic scope" value="Bacteria"/>
</dbReference>
<organism evidence="1 2">
    <name type="scientific">Paraburkholderia atlantica</name>
    <dbReference type="NCBI Taxonomy" id="2654982"/>
    <lineage>
        <taxon>Bacteria</taxon>
        <taxon>Pseudomonadati</taxon>
        <taxon>Pseudomonadota</taxon>
        <taxon>Betaproteobacteria</taxon>
        <taxon>Burkholderiales</taxon>
        <taxon>Burkholderiaceae</taxon>
        <taxon>Paraburkholderia</taxon>
    </lineage>
</organism>
<dbReference type="Proteomes" id="UP000002190">
    <property type="component" value="Chromosome 2"/>
</dbReference>
<gene>
    <name evidence="1" type="ordered locus">BC1002_4941</name>
</gene>
<reference evidence="2" key="1">
    <citation type="submission" date="2010-04" db="EMBL/GenBank/DDBJ databases">
        <title>Complete sequence of chromosome 2 of Burkholderia sp. CCGE1002.</title>
        <authorList>
            <consortium name="US DOE Joint Genome Institute"/>
            <person name="Lucas S."/>
            <person name="Copeland A."/>
            <person name="Lapidus A."/>
            <person name="Cheng J.-F."/>
            <person name="Bruce D."/>
            <person name="Goodwin L."/>
            <person name="Pitluck S."/>
            <person name="Chertkov O."/>
            <person name="Detter J.C."/>
            <person name="Han C."/>
            <person name="Tapia R."/>
            <person name="Land M."/>
            <person name="Hauser L."/>
            <person name="Kyrpides N."/>
            <person name="Ovchinnikova G."/>
            <person name="Martinez-Romero E."/>
            <person name="Hernandez M.A.R."/>
            <person name="Tiedje J.M."/>
            <person name="Woyke T."/>
        </authorList>
    </citation>
    <scope>NUCLEOTIDE SEQUENCE [LARGE SCALE GENOMIC DNA]</scope>
    <source>
        <strain evidence="2">CCGE1002</strain>
    </source>
</reference>
<proteinExistence type="predicted"/>
<dbReference type="HOGENOM" id="CLU_1913168_0_0_4"/>
<protein>
    <submittedName>
        <fullName evidence="1">Uncharacterized protein</fullName>
    </submittedName>
</protein>
<reference evidence="1 2" key="2">
    <citation type="journal article" date="2012" name="J. Bacteriol.">
        <title>Genome Sequences of Burkholderia sp. Strains CCGE1002 and H160, Isolated from Legume Nodules in Mexico and Brazil.</title>
        <authorList>
            <person name="Ormeno-Orrillo E."/>
            <person name="Rogel M.A."/>
            <person name="Chueire L.M."/>
            <person name="Tiedje J.M."/>
            <person name="Martinez-Romero E."/>
            <person name="Hungria M."/>
        </authorList>
    </citation>
    <scope>NUCLEOTIDE SEQUENCE [LARGE SCALE GENOMIC DNA]</scope>
    <source>
        <strain evidence="1 2">CCGE1002</strain>
    </source>
</reference>
<dbReference type="AlphaFoldDB" id="D5WDT8"/>
<dbReference type="STRING" id="640511.BC1002_4941"/>
<evidence type="ECO:0000313" key="1">
    <source>
        <dbReference type="EMBL" id="ADG18891.1"/>
    </source>
</evidence>
<dbReference type="EMBL" id="CP002014">
    <property type="protein sequence ID" value="ADG18891.1"/>
    <property type="molecule type" value="Genomic_DNA"/>
</dbReference>
<accession>D5WDT8</accession>
<dbReference type="KEGG" id="bge:BC1002_4941"/>
<sequence length="132" mass="13842">MALGVGFLSVRAQTSAMHVPLPAKKGRNTTATATASIPAPSADPGYIDNAAIPDVPAFVDTIATNQRGDARYATLATNAGVRVVSRFLDIWQPLTEIVDAGVSAPANGSFPAVRVRQRSIVKRDRTDPDSSP</sequence>
<name>D5WDT8_PARAM</name>